<dbReference type="STRING" id="5722.A2DLP3"/>
<dbReference type="PANTHER" id="PTHR12596:SF2">
    <property type="entry name" value="EXPORTIN-7 ISOFORM X1"/>
    <property type="match status" value="1"/>
</dbReference>
<dbReference type="GO" id="GO:0005049">
    <property type="term" value="F:nuclear export signal receptor activity"/>
    <property type="evidence" value="ECO:0000318"/>
    <property type="project" value="GO_Central"/>
</dbReference>
<gene>
    <name evidence="8" type="ORF">TVAG_062810</name>
</gene>
<keyword evidence="4" id="KW-0813">Transport</keyword>
<dbReference type="GO" id="GO:0006611">
    <property type="term" value="P:protein export from nucleus"/>
    <property type="evidence" value="ECO:0000318"/>
    <property type="project" value="GO_Central"/>
</dbReference>
<evidence type="ECO:0008006" key="10">
    <source>
        <dbReference type="Google" id="ProtNLM"/>
    </source>
</evidence>
<organism evidence="8 9">
    <name type="scientific">Trichomonas vaginalis (strain ATCC PRA-98 / G3)</name>
    <dbReference type="NCBI Taxonomy" id="412133"/>
    <lineage>
        <taxon>Eukaryota</taxon>
        <taxon>Metamonada</taxon>
        <taxon>Parabasalia</taxon>
        <taxon>Trichomonadida</taxon>
        <taxon>Trichomonadidae</taxon>
        <taxon>Trichomonas</taxon>
    </lineage>
</organism>
<dbReference type="KEGG" id="tva:5464190"/>
<dbReference type="InParanoid" id="A2DLP3"/>
<evidence type="ECO:0000256" key="6">
    <source>
        <dbReference type="ARBA" id="ARBA00022927"/>
    </source>
</evidence>
<keyword evidence="7" id="KW-0539">Nucleus</keyword>
<evidence type="ECO:0000313" key="9">
    <source>
        <dbReference type="Proteomes" id="UP000001542"/>
    </source>
</evidence>
<accession>A2DLP3</accession>
<dbReference type="PANTHER" id="PTHR12596">
    <property type="entry name" value="EXPORTIN 4,7-RELATED"/>
    <property type="match status" value="1"/>
</dbReference>
<keyword evidence="6" id="KW-0653">Protein transport</keyword>
<dbReference type="eggNOG" id="KOG1410">
    <property type="taxonomic scope" value="Eukaryota"/>
</dbReference>
<protein>
    <recommendedName>
        <fullName evidence="10">Exportin-1 C-terminal domain-containing protein</fullName>
    </recommendedName>
</protein>
<evidence type="ECO:0000256" key="1">
    <source>
        <dbReference type="ARBA" id="ARBA00004123"/>
    </source>
</evidence>
<evidence type="ECO:0000313" key="8">
    <source>
        <dbReference type="EMBL" id="EAY18676.1"/>
    </source>
</evidence>
<dbReference type="GO" id="GO:0005643">
    <property type="term" value="C:nuclear pore"/>
    <property type="evidence" value="ECO:0000318"/>
    <property type="project" value="GO_Central"/>
</dbReference>
<evidence type="ECO:0000256" key="2">
    <source>
        <dbReference type="ARBA" id="ARBA00004496"/>
    </source>
</evidence>
<evidence type="ECO:0000256" key="4">
    <source>
        <dbReference type="ARBA" id="ARBA00022448"/>
    </source>
</evidence>
<name>A2DLP3_TRIV3</name>
<proteinExistence type="inferred from homology"/>
<comment type="subcellular location">
    <subcellularLocation>
        <location evidence="2">Cytoplasm</location>
    </subcellularLocation>
    <subcellularLocation>
        <location evidence="1">Nucleus</location>
    </subcellularLocation>
</comment>
<dbReference type="AlphaFoldDB" id="A2DLP3"/>
<dbReference type="SMR" id="A2DLP3"/>
<comment type="similarity">
    <text evidence="3">Belongs to the exportin family.</text>
</comment>
<dbReference type="InterPro" id="IPR044189">
    <property type="entry name" value="XPO4/7-like"/>
</dbReference>
<dbReference type="VEuPathDB" id="TrichDB:TVAGG3_0580930"/>
<keyword evidence="9" id="KW-1185">Reference proteome</keyword>
<dbReference type="Proteomes" id="UP000001542">
    <property type="component" value="Unassembled WGS sequence"/>
</dbReference>
<evidence type="ECO:0000256" key="3">
    <source>
        <dbReference type="ARBA" id="ARBA00009466"/>
    </source>
</evidence>
<dbReference type="EMBL" id="DS113216">
    <property type="protein sequence ID" value="EAY18676.1"/>
    <property type="molecule type" value="Genomic_DNA"/>
</dbReference>
<reference evidence="8" key="1">
    <citation type="submission" date="2006-10" db="EMBL/GenBank/DDBJ databases">
        <authorList>
            <person name="Amadeo P."/>
            <person name="Zhao Q."/>
            <person name="Wortman J."/>
            <person name="Fraser-Liggett C."/>
            <person name="Carlton J."/>
        </authorList>
    </citation>
    <scope>NUCLEOTIDE SEQUENCE</scope>
    <source>
        <strain evidence="8">G3</strain>
    </source>
</reference>
<evidence type="ECO:0000256" key="5">
    <source>
        <dbReference type="ARBA" id="ARBA00022490"/>
    </source>
</evidence>
<dbReference type="OrthoDB" id="244158at2759"/>
<dbReference type="RefSeq" id="XP_001579662.1">
    <property type="nucleotide sequence ID" value="XM_001579612.1"/>
</dbReference>
<evidence type="ECO:0000256" key="7">
    <source>
        <dbReference type="ARBA" id="ARBA00023242"/>
    </source>
</evidence>
<keyword evidence="5" id="KW-0963">Cytoplasm</keyword>
<dbReference type="GO" id="GO:0005737">
    <property type="term" value="C:cytoplasm"/>
    <property type="evidence" value="ECO:0000318"/>
    <property type="project" value="GO_Central"/>
</dbReference>
<reference evidence="8" key="2">
    <citation type="journal article" date="2007" name="Science">
        <title>Draft genome sequence of the sexually transmitted pathogen Trichomonas vaginalis.</title>
        <authorList>
            <person name="Carlton J.M."/>
            <person name="Hirt R.P."/>
            <person name="Silva J.C."/>
            <person name="Delcher A.L."/>
            <person name="Schatz M."/>
            <person name="Zhao Q."/>
            <person name="Wortman J.R."/>
            <person name="Bidwell S.L."/>
            <person name="Alsmark U.C.M."/>
            <person name="Besteiro S."/>
            <person name="Sicheritz-Ponten T."/>
            <person name="Noel C.J."/>
            <person name="Dacks J.B."/>
            <person name="Foster P.G."/>
            <person name="Simillion C."/>
            <person name="Van de Peer Y."/>
            <person name="Miranda-Saavedra D."/>
            <person name="Barton G.J."/>
            <person name="Westrop G.D."/>
            <person name="Mueller S."/>
            <person name="Dessi D."/>
            <person name="Fiori P.L."/>
            <person name="Ren Q."/>
            <person name="Paulsen I."/>
            <person name="Zhang H."/>
            <person name="Bastida-Corcuera F.D."/>
            <person name="Simoes-Barbosa A."/>
            <person name="Brown M.T."/>
            <person name="Hayes R.D."/>
            <person name="Mukherjee M."/>
            <person name="Okumura C.Y."/>
            <person name="Schneider R."/>
            <person name="Smith A.J."/>
            <person name="Vanacova S."/>
            <person name="Villalvazo M."/>
            <person name="Haas B.J."/>
            <person name="Pertea M."/>
            <person name="Feldblyum T.V."/>
            <person name="Utterback T.R."/>
            <person name="Shu C.L."/>
            <person name="Osoegawa K."/>
            <person name="de Jong P.J."/>
            <person name="Hrdy I."/>
            <person name="Horvathova L."/>
            <person name="Zubacova Z."/>
            <person name="Dolezal P."/>
            <person name="Malik S.B."/>
            <person name="Logsdon J.M. Jr."/>
            <person name="Henze K."/>
            <person name="Gupta A."/>
            <person name="Wang C.C."/>
            <person name="Dunne R.L."/>
            <person name="Upcroft J.A."/>
            <person name="Upcroft P."/>
            <person name="White O."/>
            <person name="Salzberg S.L."/>
            <person name="Tang P."/>
            <person name="Chiu C.-H."/>
            <person name="Lee Y.-S."/>
            <person name="Embley T.M."/>
            <person name="Coombs G.H."/>
            <person name="Mottram J.C."/>
            <person name="Tachezy J."/>
            <person name="Fraser-Liggett C.M."/>
            <person name="Johnson P.J."/>
        </authorList>
    </citation>
    <scope>NUCLEOTIDE SEQUENCE [LARGE SCALE GENOMIC DNA]</scope>
    <source>
        <strain evidence="8">G3</strain>
    </source>
</reference>
<sequence length="1040" mass="119619">MLSSEEIENLEHEITKFYGGSMSLDEFTQWYINEDSFPKLKSILFYPNSSRNAIHFALCGITNLIDSLFTQWTTENFLQLSNEFLALLYNEIARFDDDNSFVCLAYCRMYATMTMYGWNTSPDFAKEINDLEKFFNSSFHHYKVGIILCREISKKMDQLRHLSTIQMTEFRNETMSTFLSYAFNTLNNISSGGFGTRFSQPELHILQLESLQLLIALFEFNFNMKITTENENSKADQMKVEIPQKWITTIPFDQLVTLVYNLYSDNDELMQKQSLDVIFLLAAIQKRSLSTENINFNKNIRSQIFASSVIQTNPISSFFGVLISGISEVIENEIHLDMLSNVQAICAIFARIRNSIDSKFLVELDFPRFVRAATKLTYGIFSTSFLAENPWTILDIMKFWKQLAPIALFNDRDEETGTVVQPNIEYAAVIKEIYGNYISLILTFINENPTKAIEIIFAEFNEITKLIEITHNIAMIDMECLNQILQAFNAESELYFSSQSDPSLNLIEIRMIFFALTMVSFLASQRMNQSIPNGNLMDIFLNYTSALLKFITNTGNLVDKQKGGSLVVEAAVLLITNVLSNTLIIKSAYNSPDIPDFIKENNGFTCVQEVVALILRRIFLSTNYFAEHKEIISLATASLEKYITCKERQFIDEAVSVVFLDEFMNFETESQFQFLFMPDNAESRVKFYSIISSIMIRMWKTSDKFRTVVQRVVERIESYNKSFNEDSYILDLLALNGFFKGSYSNDHYLSMVEFFYPASIENMINHIPEAPAAIPHLMDFLEEFVFNRAERIKFPKHSAQGLLIFKTVAVALTNFFNIIDVPNFENLENSIATSMSIMTKILSNPESNIGAIETYEDPTLTNLFVAYFDMCERVNYEVFTTYPPILNKMLELIETIFNEFSDYIIQNKPSFIVASLKIAQKGLDQTISMKDIIETPLAAVKSIGVFSLNNMEVPEFQPLFEEMKPSFEFILVLLEKELLKLSYRNVIGALEIIVKLNLDNWPLVRTRLRLFFDTLSISDQKDALSVILGETEEEVAQEEN</sequence>
<dbReference type="VEuPathDB" id="TrichDB:TVAG_062810"/>